<feature type="transmembrane region" description="Helical" evidence="1">
    <location>
        <begin position="12"/>
        <end position="36"/>
    </location>
</feature>
<evidence type="ECO:0000313" key="3">
    <source>
        <dbReference type="Proteomes" id="UP001358324"/>
    </source>
</evidence>
<sequence length="98" mass="11410">MARPTLTHVFRRALWLLAASLVLTGILMAAGLIHLYTLEPPCFMQRWRTSEPISCQQALWLFGPRTWDALAWLFGWYGICVLIAWVTLSRRRRDKPPQ</sequence>
<protein>
    <recommendedName>
        <fullName evidence="4">Transmembrane protein</fullName>
    </recommendedName>
</protein>
<keyword evidence="1" id="KW-0812">Transmembrane</keyword>
<name>A0ABU7WFU3_9GAMM</name>
<accession>A0ABU7WFU3</accession>
<dbReference type="EMBL" id="JAZHBM010000002">
    <property type="protein sequence ID" value="MEF3082831.1"/>
    <property type="molecule type" value="Genomic_DNA"/>
</dbReference>
<feature type="transmembrane region" description="Helical" evidence="1">
    <location>
        <begin position="69"/>
        <end position="88"/>
    </location>
</feature>
<gene>
    <name evidence="2" type="ORF">V3391_11505</name>
</gene>
<organism evidence="2 3">
    <name type="scientific">Luteimonas flava</name>
    <dbReference type="NCBI Taxonomy" id="3115822"/>
    <lineage>
        <taxon>Bacteria</taxon>
        <taxon>Pseudomonadati</taxon>
        <taxon>Pseudomonadota</taxon>
        <taxon>Gammaproteobacteria</taxon>
        <taxon>Lysobacterales</taxon>
        <taxon>Lysobacteraceae</taxon>
        <taxon>Luteimonas</taxon>
    </lineage>
</organism>
<keyword evidence="1" id="KW-1133">Transmembrane helix</keyword>
<evidence type="ECO:0000313" key="2">
    <source>
        <dbReference type="EMBL" id="MEF3082831.1"/>
    </source>
</evidence>
<keyword evidence="3" id="KW-1185">Reference proteome</keyword>
<proteinExistence type="predicted"/>
<evidence type="ECO:0008006" key="4">
    <source>
        <dbReference type="Google" id="ProtNLM"/>
    </source>
</evidence>
<keyword evidence="1" id="KW-0472">Membrane</keyword>
<comment type="caution">
    <text evidence="2">The sequence shown here is derived from an EMBL/GenBank/DDBJ whole genome shotgun (WGS) entry which is preliminary data.</text>
</comment>
<dbReference type="RefSeq" id="WP_332078546.1">
    <property type="nucleotide sequence ID" value="NZ_JAZHBM010000002.1"/>
</dbReference>
<reference evidence="2 3" key="1">
    <citation type="submission" date="2024-01" db="EMBL/GenBank/DDBJ databases">
        <title>Novel species of the genus Luteimonas isolated from rivers.</title>
        <authorList>
            <person name="Lu H."/>
        </authorList>
    </citation>
    <scope>NUCLEOTIDE SEQUENCE [LARGE SCALE GENOMIC DNA]</scope>
    <source>
        <strain evidence="2 3">SMYT11W</strain>
    </source>
</reference>
<evidence type="ECO:0000256" key="1">
    <source>
        <dbReference type="SAM" id="Phobius"/>
    </source>
</evidence>
<dbReference type="Proteomes" id="UP001358324">
    <property type="component" value="Unassembled WGS sequence"/>
</dbReference>